<organism evidence="4 5">
    <name type="scientific">Maudiozyma exigua</name>
    <name type="common">Yeast</name>
    <name type="synonym">Kazachstania exigua</name>
    <dbReference type="NCBI Taxonomy" id="34358"/>
    <lineage>
        <taxon>Eukaryota</taxon>
        <taxon>Fungi</taxon>
        <taxon>Dikarya</taxon>
        <taxon>Ascomycota</taxon>
        <taxon>Saccharomycotina</taxon>
        <taxon>Saccharomycetes</taxon>
        <taxon>Saccharomycetales</taxon>
        <taxon>Saccharomycetaceae</taxon>
        <taxon>Maudiozyma</taxon>
    </lineage>
</organism>
<keyword evidence="5" id="KW-1185">Reference proteome</keyword>
<name>A0A9P6W006_MAUEX</name>
<comment type="caution">
    <text evidence="4">The sequence shown here is derived from an EMBL/GenBank/DDBJ whole genome shotgun (WGS) entry which is preliminary data.</text>
</comment>
<evidence type="ECO:0000313" key="5">
    <source>
        <dbReference type="Proteomes" id="UP000750334"/>
    </source>
</evidence>
<protein>
    <recommendedName>
        <fullName evidence="3">AB hydrolase-1 domain-containing protein</fullName>
    </recommendedName>
</protein>
<dbReference type="PANTHER" id="PTHR46118">
    <property type="entry name" value="PROTEIN ABHD11"/>
    <property type="match status" value="1"/>
</dbReference>
<accession>A0A9P6W006</accession>
<evidence type="ECO:0000256" key="2">
    <source>
        <dbReference type="ARBA" id="ARBA00022801"/>
    </source>
</evidence>
<evidence type="ECO:0000256" key="1">
    <source>
        <dbReference type="ARBA" id="ARBA00008645"/>
    </source>
</evidence>
<dbReference type="PANTHER" id="PTHR46118:SF4">
    <property type="entry name" value="PROTEIN ABHD11"/>
    <property type="match status" value="1"/>
</dbReference>
<dbReference type="EMBL" id="PUHR01000170">
    <property type="protein sequence ID" value="KAG0660797.1"/>
    <property type="molecule type" value="Genomic_DNA"/>
</dbReference>
<dbReference type="AlphaFoldDB" id="A0A9P6W006"/>
<gene>
    <name evidence="4" type="ORF">C6P45_001524</name>
</gene>
<proteinExistence type="inferred from homology"/>
<feature type="domain" description="AB hydrolase-1" evidence="3">
    <location>
        <begin position="28"/>
        <end position="138"/>
    </location>
</feature>
<dbReference type="GO" id="GO:0052689">
    <property type="term" value="F:carboxylic ester hydrolase activity"/>
    <property type="evidence" value="ECO:0007669"/>
    <property type="project" value="TreeGrafter"/>
</dbReference>
<dbReference type="Pfam" id="PF00561">
    <property type="entry name" value="Abhydrolase_1"/>
    <property type="match status" value="1"/>
</dbReference>
<keyword evidence="2" id="KW-0378">Hydrolase</keyword>
<comment type="similarity">
    <text evidence="1">Belongs to the AB hydrolase superfamily.</text>
</comment>
<dbReference type="SUPFAM" id="SSF53474">
    <property type="entry name" value="alpha/beta-Hydrolases"/>
    <property type="match status" value="1"/>
</dbReference>
<dbReference type="InterPro" id="IPR029058">
    <property type="entry name" value="AB_hydrolase_fold"/>
</dbReference>
<dbReference type="Proteomes" id="UP000750334">
    <property type="component" value="Unassembled WGS sequence"/>
</dbReference>
<sequence>MTKKLPTKQIVKLFYSHIKPQLPTPNKPILLNIHGFLGSKMMFHSVNRTLAPRINTDIYTVDIRNHGDSPQAHPMTYDAFYNDMLKFIEDEIPAGRWIDIVGYSMGAKIGMMLALNERMSSRVRKVVAIDAPPYDTPNLPVEIYNNWGLINDVVNGKIRIKRGGIQWRNKIIDLLGIYFGSGFLQQECNYVSKNNKLVEYYLPVHEFPNVVEDLKRWEIMPDMKENNEDVEFLLQRGMKSCMVDSDYDRIKRVFPKAQIEEFNTSHNLIFEEFDKCIESLTRFLK</sequence>
<reference evidence="4 5" key="1">
    <citation type="submission" date="2020-11" db="EMBL/GenBank/DDBJ databases">
        <title>Kefir isolates.</title>
        <authorList>
            <person name="Marcisauskas S."/>
            <person name="Kim Y."/>
            <person name="Blasche S."/>
        </authorList>
    </citation>
    <scope>NUCLEOTIDE SEQUENCE [LARGE SCALE GENOMIC DNA]</scope>
    <source>
        <strain evidence="4 5">OG2</strain>
    </source>
</reference>
<dbReference type="OrthoDB" id="8119704at2759"/>
<evidence type="ECO:0000313" key="4">
    <source>
        <dbReference type="EMBL" id="KAG0660797.1"/>
    </source>
</evidence>
<dbReference type="Gene3D" id="3.40.50.1820">
    <property type="entry name" value="alpha/beta hydrolase"/>
    <property type="match status" value="1"/>
</dbReference>
<evidence type="ECO:0000259" key="3">
    <source>
        <dbReference type="Pfam" id="PF00561"/>
    </source>
</evidence>
<dbReference type="InterPro" id="IPR000073">
    <property type="entry name" value="AB_hydrolase_1"/>
</dbReference>
<dbReference type="GO" id="GO:0005739">
    <property type="term" value="C:mitochondrion"/>
    <property type="evidence" value="ECO:0007669"/>
    <property type="project" value="TreeGrafter"/>
</dbReference>